<name>A0A1M7QXX8_9BURK</name>
<evidence type="ECO:0000259" key="1">
    <source>
        <dbReference type="PROSITE" id="PS51184"/>
    </source>
</evidence>
<feature type="domain" description="JmjC" evidence="1">
    <location>
        <begin position="112"/>
        <end position="269"/>
    </location>
</feature>
<dbReference type="SUPFAM" id="SSF51197">
    <property type="entry name" value="Clavaminate synthase-like"/>
    <property type="match status" value="1"/>
</dbReference>
<proteinExistence type="predicted"/>
<organism evidence="2 3">
    <name type="scientific">Duganella sacchari</name>
    <dbReference type="NCBI Taxonomy" id="551987"/>
    <lineage>
        <taxon>Bacteria</taxon>
        <taxon>Pseudomonadati</taxon>
        <taxon>Pseudomonadota</taxon>
        <taxon>Betaproteobacteria</taxon>
        <taxon>Burkholderiales</taxon>
        <taxon>Oxalobacteraceae</taxon>
        <taxon>Telluria group</taxon>
        <taxon>Duganella</taxon>
    </lineage>
</organism>
<dbReference type="Pfam" id="PF13621">
    <property type="entry name" value="Cupin_8"/>
    <property type="match status" value="1"/>
</dbReference>
<reference evidence="3" key="1">
    <citation type="submission" date="2016-11" db="EMBL/GenBank/DDBJ databases">
        <authorList>
            <person name="Varghese N."/>
            <person name="Submissions S."/>
        </authorList>
    </citation>
    <scope>NUCLEOTIDE SEQUENCE [LARGE SCALE GENOMIC DNA]</scope>
    <source>
        <strain evidence="3">Sac-22</strain>
    </source>
</reference>
<dbReference type="InterPro" id="IPR041667">
    <property type="entry name" value="Cupin_8"/>
</dbReference>
<evidence type="ECO:0000313" key="2">
    <source>
        <dbReference type="EMBL" id="SHN36802.1"/>
    </source>
</evidence>
<dbReference type="PROSITE" id="PS51184">
    <property type="entry name" value="JMJC"/>
    <property type="match status" value="1"/>
</dbReference>
<dbReference type="AlphaFoldDB" id="A0A1M7QXX8"/>
<dbReference type="STRING" id="551987.SAMN05192549_108226"/>
<dbReference type="Gene3D" id="2.60.120.650">
    <property type="entry name" value="Cupin"/>
    <property type="match status" value="1"/>
</dbReference>
<dbReference type="Proteomes" id="UP000184339">
    <property type="component" value="Unassembled WGS sequence"/>
</dbReference>
<protein>
    <submittedName>
        <fullName evidence="2">Cupin-like domain-containing protein</fullName>
    </submittedName>
</protein>
<keyword evidence="3" id="KW-1185">Reference proteome</keyword>
<dbReference type="EMBL" id="FRCX01000008">
    <property type="protein sequence ID" value="SHN36802.1"/>
    <property type="molecule type" value="Genomic_DNA"/>
</dbReference>
<dbReference type="OrthoDB" id="479699at2"/>
<evidence type="ECO:0000313" key="3">
    <source>
        <dbReference type="Proteomes" id="UP000184339"/>
    </source>
</evidence>
<dbReference type="PANTHER" id="PTHR12461">
    <property type="entry name" value="HYPOXIA-INDUCIBLE FACTOR 1 ALPHA INHIBITOR-RELATED"/>
    <property type="match status" value="1"/>
</dbReference>
<dbReference type="InterPro" id="IPR003347">
    <property type="entry name" value="JmjC_dom"/>
</dbReference>
<dbReference type="SMART" id="SM00558">
    <property type="entry name" value="JmjC"/>
    <property type="match status" value="1"/>
</dbReference>
<gene>
    <name evidence="2" type="ORF">SAMN05192549_108226</name>
</gene>
<sequence>MTEAIREVSGLGPTDLTDAILSATAPLVLRGLASSWPMVRAARESDRAGSDYLRRYYQGATIGAMLGGPEAAGRFFYNSDLSGFNFQPVHAKLTGVLDEIEAKSAMHPAPTIYVGSTTIDTCLPGFRQFNDLDLGRRDALASIWIGNRTRIAAHYDLPDNVAVVAAGHRRFTLFPPEQLANLYVGPVDFTPAGQAISLVDFLDPDFDQFPRFAEALKHAQTAELGPGDALFIPSMWWHHIEALDPFNVLINYWWRQSPDFMDTPTNALMAAFLTMRDLPPAQRKAWQEIFRHYIFEADEHTAAHIPPNARGALAPLTEDGARALRTQLLKRLNR</sequence>
<dbReference type="RefSeq" id="WP_072787001.1">
    <property type="nucleotide sequence ID" value="NZ_FRCX01000008.1"/>
</dbReference>
<accession>A0A1M7QXX8</accession>
<dbReference type="PANTHER" id="PTHR12461:SF105">
    <property type="entry name" value="HYPOXIA-INDUCIBLE FACTOR 1-ALPHA INHIBITOR"/>
    <property type="match status" value="1"/>
</dbReference>